<keyword evidence="2" id="KW-1185">Reference proteome</keyword>
<evidence type="ECO:0000313" key="2">
    <source>
        <dbReference type="Proteomes" id="UP001652582"/>
    </source>
</evidence>
<dbReference type="Proteomes" id="UP001652582">
    <property type="component" value="Chromosome 26"/>
</dbReference>
<evidence type="ECO:0000256" key="1">
    <source>
        <dbReference type="SAM" id="MobiDB-lite"/>
    </source>
</evidence>
<proteinExistence type="predicted"/>
<name>A0ABM3M3B0_BICAN</name>
<sequence>MKNQSESDFKSKFHLLNSQENSEEIVWSSSDSSDYENKYFNENFTRAKQTVNRKRKRGERRKKISTNTCPLNITFVNTSLEDKSERNCAKSPILQKANLSPILTERQQYFAPMQKVLNSPILACNSKKSTCIETTASRSPIIVLKLESPKVSPRVRKKLFSNNNNIEIKPINKESARSKSPVLNCSKNTKKSRPTDSIIQNNSIKFHNTITEDIVNNENKIFNNKISLEDEITFDKNLNDTLSSKMSSVALLERVKSYFDGHFSSETPSVQSISEYDTSPKETSKTSEEIEIINSQTEAKHLRETVMLENRSSSDSLRSFEFREDKSKKVRYKKGGLAYRLNSLLKKQKANISLWQHERFLAANSNFVIPNDNFTAFHIQNVTFQYGCYVLQVIDVMEKKYFIVINNLNMNCNNLEQFNVFKLYKPFNIIDYNSEYQLIVNVSKTECTDISK</sequence>
<accession>A0ABM3M3B0</accession>
<feature type="region of interest" description="Disordered" evidence="1">
    <location>
        <begin position="177"/>
        <end position="196"/>
    </location>
</feature>
<evidence type="ECO:0000313" key="3">
    <source>
        <dbReference type="RefSeq" id="XP_052745971.1"/>
    </source>
</evidence>
<dbReference type="RefSeq" id="XP_052745971.1">
    <property type="nucleotide sequence ID" value="XM_052890011.1"/>
</dbReference>
<protein>
    <submittedName>
        <fullName evidence="3">Uncharacterized protein LOC128199647</fullName>
    </submittedName>
</protein>
<reference evidence="3" key="1">
    <citation type="submission" date="2025-08" db="UniProtKB">
        <authorList>
            <consortium name="RefSeq"/>
        </authorList>
    </citation>
    <scope>IDENTIFICATION</scope>
</reference>
<organism evidence="2 3">
    <name type="scientific">Bicyclus anynana</name>
    <name type="common">Squinting bush brown butterfly</name>
    <dbReference type="NCBI Taxonomy" id="110368"/>
    <lineage>
        <taxon>Eukaryota</taxon>
        <taxon>Metazoa</taxon>
        <taxon>Ecdysozoa</taxon>
        <taxon>Arthropoda</taxon>
        <taxon>Hexapoda</taxon>
        <taxon>Insecta</taxon>
        <taxon>Pterygota</taxon>
        <taxon>Neoptera</taxon>
        <taxon>Endopterygota</taxon>
        <taxon>Lepidoptera</taxon>
        <taxon>Glossata</taxon>
        <taxon>Ditrysia</taxon>
        <taxon>Papilionoidea</taxon>
        <taxon>Nymphalidae</taxon>
        <taxon>Satyrinae</taxon>
        <taxon>Satyrini</taxon>
        <taxon>Mycalesina</taxon>
        <taxon>Bicyclus</taxon>
    </lineage>
</organism>
<dbReference type="GeneID" id="128199647"/>
<gene>
    <name evidence="3" type="primary">LOC128199647</name>
</gene>